<dbReference type="GO" id="GO:0005886">
    <property type="term" value="C:plasma membrane"/>
    <property type="evidence" value="ECO:0007669"/>
    <property type="project" value="TreeGrafter"/>
</dbReference>
<dbReference type="RefSeq" id="WP_107940159.1">
    <property type="nucleotide sequence ID" value="NZ_QANS01000003.1"/>
</dbReference>
<dbReference type="Proteomes" id="UP000244248">
    <property type="component" value="Unassembled WGS sequence"/>
</dbReference>
<dbReference type="InterPro" id="IPR052966">
    <property type="entry name" value="Beta-lactamase_Reg"/>
</dbReference>
<dbReference type="PANTHER" id="PTHR38684:SF1">
    <property type="entry name" value="PROTEIN AMPE"/>
    <property type="match status" value="1"/>
</dbReference>
<keyword evidence="3" id="KW-1185">Reference proteome</keyword>
<organism evidence="2 3">
    <name type="scientific">Stenotrophobium rhamnosiphilum</name>
    <dbReference type="NCBI Taxonomy" id="2029166"/>
    <lineage>
        <taxon>Bacteria</taxon>
        <taxon>Pseudomonadati</taxon>
        <taxon>Pseudomonadota</taxon>
        <taxon>Gammaproteobacteria</taxon>
        <taxon>Nevskiales</taxon>
        <taxon>Nevskiaceae</taxon>
        <taxon>Stenotrophobium</taxon>
    </lineage>
</organism>
<sequence>MTLLGILLALALERALGHYRGWGRPVLYLGYVNTLKRVITLRVLWTSWFAPLMLLLPPVLAVYYVHDMVSSPFLDVLLSAAVLLLCLGPRDLAEDVHSLLEARARGDSHAANHLSRALLRGPHSGDTRRTLIGALFIQSHERLFGVLFWFFAAGPTGAVLYRLASRLPRALNEISPDSVAARLAETIHDVLAWVPGRATALLYGLAGSLDDALSAWRDLGFTTGREWRAGTWAVLATIPAASLNIEEADGSPAMPATLDDSLDEVLKMQARALLILLAFFGIFTTGALMQ</sequence>
<evidence type="ECO:0000313" key="2">
    <source>
        <dbReference type="EMBL" id="PTU31613.1"/>
    </source>
</evidence>
<dbReference type="GO" id="GO:0046677">
    <property type="term" value="P:response to antibiotic"/>
    <property type="evidence" value="ECO:0007669"/>
    <property type="project" value="TreeGrafter"/>
</dbReference>
<evidence type="ECO:0000313" key="3">
    <source>
        <dbReference type="Proteomes" id="UP000244248"/>
    </source>
</evidence>
<dbReference type="InterPro" id="IPR031347">
    <property type="entry name" value="AmpE"/>
</dbReference>
<dbReference type="Pfam" id="PF17113">
    <property type="entry name" value="AmpE"/>
    <property type="match status" value="1"/>
</dbReference>
<keyword evidence="1" id="KW-0812">Transmembrane</keyword>
<dbReference type="PANTHER" id="PTHR38684">
    <property type="entry name" value="PROTEIN AMPE"/>
    <property type="match status" value="1"/>
</dbReference>
<feature type="transmembrane region" description="Helical" evidence="1">
    <location>
        <begin position="272"/>
        <end position="289"/>
    </location>
</feature>
<dbReference type="AlphaFoldDB" id="A0A2T5MGC8"/>
<reference evidence="2 3" key="1">
    <citation type="submission" date="2018-04" db="EMBL/GenBank/DDBJ databases">
        <title>Novel species isolated from glacier.</title>
        <authorList>
            <person name="Liu Q."/>
            <person name="Xin Y.-H."/>
        </authorList>
    </citation>
    <scope>NUCLEOTIDE SEQUENCE [LARGE SCALE GENOMIC DNA]</scope>
    <source>
        <strain evidence="2 3">GT1R17</strain>
    </source>
</reference>
<feature type="transmembrane region" description="Helical" evidence="1">
    <location>
        <begin position="41"/>
        <end position="65"/>
    </location>
</feature>
<protein>
    <recommendedName>
        <fullName evidence="4">Regulatory signaling modulator protein AmpE</fullName>
    </recommendedName>
</protein>
<dbReference type="UniPathway" id="UPA00148"/>
<evidence type="ECO:0000256" key="1">
    <source>
        <dbReference type="SAM" id="Phobius"/>
    </source>
</evidence>
<feature type="transmembrane region" description="Helical" evidence="1">
    <location>
        <begin position="143"/>
        <end position="164"/>
    </location>
</feature>
<keyword evidence="1" id="KW-1133">Transmembrane helix</keyword>
<dbReference type="OrthoDB" id="9811967at2"/>
<accession>A0A2T5MGC8</accession>
<dbReference type="GO" id="GO:0048472">
    <property type="term" value="F:threonine-phosphate decarboxylase activity"/>
    <property type="evidence" value="ECO:0007669"/>
    <property type="project" value="InterPro"/>
</dbReference>
<dbReference type="GO" id="GO:0009236">
    <property type="term" value="P:cobalamin biosynthetic process"/>
    <property type="evidence" value="ECO:0007669"/>
    <property type="project" value="UniProtKB-UniPathway"/>
</dbReference>
<keyword evidence="1" id="KW-0472">Membrane</keyword>
<evidence type="ECO:0008006" key="4">
    <source>
        <dbReference type="Google" id="ProtNLM"/>
    </source>
</evidence>
<comment type="caution">
    <text evidence="2">The sequence shown here is derived from an EMBL/GenBank/DDBJ whole genome shotgun (WGS) entry which is preliminary data.</text>
</comment>
<name>A0A2T5MGC8_9GAMM</name>
<proteinExistence type="predicted"/>
<gene>
    <name evidence="2" type="ORF">CJD38_09855</name>
</gene>
<dbReference type="EMBL" id="QANS01000003">
    <property type="protein sequence ID" value="PTU31613.1"/>
    <property type="molecule type" value="Genomic_DNA"/>
</dbReference>